<keyword evidence="1" id="KW-0805">Transcription regulation</keyword>
<dbReference type="InterPro" id="IPR001647">
    <property type="entry name" value="HTH_TetR"/>
</dbReference>
<keyword evidence="3" id="KW-0804">Transcription</keyword>
<dbReference type="GO" id="GO:0003700">
    <property type="term" value="F:DNA-binding transcription factor activity"/>
    <property type="evidence" value="ECO:0007669"/>
    <property type="project" value="TreeGrafter"/>
</dbReference>
<dbReference type="GO" id="GO:0000976">
    <property type="term" value="F:transcription cis-regulatory region binding"/>
    <property type="evidence" value="ECO:0007669"/>
    <property type="project" value="TreeGrafter"/>
</dbReference>
<dbReference type="InterPro" id="IPR050109">
    <property type="entry name" value="HTH-type_TetR-like_transc_reg"/>
</dbReference>
<dbReference type="SUPFAM" id="SSF46689">
    <property type="entry name" value="Homeodomain-like"/>
    <property type="match status" value="1"/>
</dbReference>
<accession>A0A2P8CJ62</accession>
<evidence type="ECO:0000313" key="6">
    <source>
        <dbReference type="EMBL" id="PSK85010.1"/>
    </source>
</evidence>
<gene>
    <name evidence="6" type="ORF">CLV63_1389</name>
</gene>
<proteinExistence type="predicted"/>
<evidence type="ECO:0000313" key="7">
    <source>
        <dbReference type="Proteomes" id="UP000240542"/>
    </source>
</evidence>
<dbReference type="EMBL" id="PYGA01000038">
    <property type="protein sequence ID" value="PSK85010.1"/>
    <property type="molecule type" value="Genomic_DNA"/>
</dbReference>
<keyword evidence="2 4" id="KW-0238">DNA-binding</keyword>
<keyword evidence="7" id="KW-1185">Reference proteome</keyword>
<dbReference type="OrthoDB" id="5068503at2"/>
<reference evidence="6 7" key="1">
    <citation type="submission" date="2018-03" db="EMBL/GenBank/DDBJ databases">
        <title>Genomic Encyclopedia of Archaeal and Bacterial Type Strains, Phase II (KMG-II): from individual species to whole genera.</title>
        <authorList>
            <person name="Goeker M."/>
        </authorList>
    </citation>
    <scope>NUCLEOTIDE SEQUENCE [LARGE SCALE GENOMIC DNA]</scope>
    <source>
        <strain evidence="6 7">DSM 45312</strain>
    </source>
</reference>
<feature type="domain" description="HTH tetR-type" evidence="5">
    <location>
        <begin position="13"/>
        <end position="73"/>
    </location>
</feature>
<dbReference type="InterPro" id="IPR009057">
    <property type="entry name" value="Homeodomain-like_sf"/>
</dbReference>
<dbReference type="Gene3D" id="1.10.357.10">
    <property type="entry name" value="Tetracycline Repressor, domain 2"/>
    <property type="match status" value="1"/>
</dbReference>
<dbReference type="Proteomes" id="UP000240542">
    <property type="component" value="Unassembled WGS sequence"/>
</dbReference>
<dbReference type="InterPro" id="IPR036271">
    <property type="entry name" value="Tet_transcr_reg_TetR-rel_C_sf"/>
</dbReference>
<dbReference type="PRINTS" id="PR00455">
    <property type="entry name" value="HTHTETR"/>
</dbReference>
<protein>
    <submittedName>
        <fullName evidence="6">TetR family transcriptional regulator</fullName>
    </submittedName>
</protein>
<dbReference type="PANTHER" id="PTHR30055">
    <property type="entry name" value="HTH-TYPE TRANSCRIPTIONAL REGULATOR RUTR"/>
    <property type="match status" value="1"/>
</dbReference>
<comment type="caution">
    <text evidence="6">The sequence shown here is derived from an EMBL/GenBank/DDBJ whole genome shotgun (WGS) entry which is preliminary data.</text>
</comment>
<organism evidence="6 7">
    <name type="scientific">Murinocardiopsis flavida</name>
    <dbReference type="NCBI Taxonomy" id="645275"/>
    <lineage>
        <taxon>Bacteria</taxon>
        <taxon>Bacillati</taxon>
        <taxon>Actinomycetota</taxon>
        <taxon>Actinomycetes</taxon>
        <taxon>Streptosporangiales</taxon>
        <taxon>Nocardiopsidaceae</taxon>
        <taxon>Murinocardiopsis</taxon>
    </lineage>
</organism>
<feature type="DNA-binding region" description="H-T-H motif" evidence="4">
    <location>
        <begin position="36"/>
        <end position="55"/>
    </location>
</feature>
<evidence type="ECO:0000256" key="3">
    <source>
        <dbReference type="ARBA" id="ARBA00023163"/>
    </source>
</evidence>
<dbReference type="PROSITE" id="PS50977">
    <property type="entry name" value="HTH_TETR_2"/>
    <property type="match status" value="1"/>
</dbReference>
<sequence>MAGGTRRRGRPGTGVREAVLAATEALIAETGAVRLSTKEIASRAAVAESSIFYHFGDRLGLLRAVVHEHLPVYSEAAAGINERAGEGSLRDNLVALLDSMEAYYVRIMPVLSAVQADGDLRNRLAERTRTADAGPRRGLAPIAAYLRKERDLGRVRADLDVDAMALLVVGAAHQRALYRYLAEDADAGTASSTEVVDALMPSLRAD</sequence>
<dbReference type="Pfam" id="PF00440">
    <property type="entry name" value="TetR_N"/>
    <property type="match status" value="1"/>
</dbReference>
<dbReference type="AlphaFoldDB" id="A0A2P8CJ62"/>
<evidence type="ECO:0000256" key="4">
    <source>
        <dbReference type="PROSITE-ProRule" id="PRU00335"/>
    </source>
</evidence>
<dbReference type="SUPFAM" id="SSF48498">
    <property type="entry name" value="Tetracyclin repressor-like, C-terminal domain"/>
    <property type="match status" value="1"/>
</dbReference>
<dbReference type="PANTHER" id="PTHR30055:SF238">
    <property type="entry name" value="MYCOFACTOCIN BIOSYNTHESIS TRANSCRIPTIONAL REGULATOR MFTR-RELATED"/>
    <property type="match status" value="1"/>
</dbReference>
<evidence type="ECO:0000256" key="2">
    <source>
        <dbReference type="ARBA" id="ARBA00023125"/>
    </source>
</evidence>
<name>A0A2P8CJ62_9ACTN</name>
<evidence type="ECO:0000259" key="5">
    <source>
        <dbReference type="PROSITE" id="PS50977"/>
    </source>
</evidence>
<evidence type="ECO:0000256" key="1">
    <source>
        <dbReference type="ARBA" id="ARBA00023015"/>
    </source>
</evidence>